<evidence type="ECO:0000256" key="1">
    <source>
        <dbReference type="ARBA" id="ARBA00022617"/>
    </source>
</evidence>
<evidence type="ECO:0000256" key="5">
    <source>
        <dbReference type="SAM" id="SignalP"/>
    </source>
</evidence>
<evidence type="ECO:0000256" key="4">
    <source>
        <dbReference type="PROSITE-ProRule" id="PRU00433"/>
    </source>
</evidence>
<accession>A0A934VR12</accession>
<feature type="signal peptide" evidence="5">
    <location>
        <begin position="1"/>
        <end position="24"/>
    </location>
</feature>
<comment type="caution">
    <text evidence="7">The sequence shown here is derived from an EMBL/GenBank/DDBJ whole genome shotgun (WGS) entry which is preliminary data.</text>
</comment>
<reference evidence="7" key="1">
    <citation type="submission" date="2021-01" db="EMBL/GenBank/DDBJ databases">
        <title>Modified the classification status of verrucomicrobia.</title>
        <authorList>
            <person name="Feng X."/>
        </authorList>
    </citation>
    <scope>NUCLEOTIDE SEQUENCE</scope>
    <source>
        <strain evidence="7">KCTC 13126</strain>
    </source>
</reference>
<evidence type="ECO:0000256" key="3">
    <source>
        <dbReference type="ARBA" id="ARBA00023004"/>
    </source>
</evidence>
<dbReference type="Pfam" id="PF23500">
    <property type="entry name" value="DUF7133"/>
    <property type="match status" value="1"/>
</dbReference>
<dbReference type="SUPFAM" id="SSF46626">
    <property type="entry name" value="Cytochrome c"/>
    <property type="match status" value="1"/>
</dbReference>
<organism evidence="7 8">
    <name type="scientific">Pelagicoccus mobilis</name>
    <dbReference type="NCBI Taxonomy" id="415221"/>
    <lineage>
        <taxon>Bacteria</taxon>
        <taxon>Pseudomonadati</taxon>
        <taxon>Verrucomicrobiota</taxon>
        <taxon>Opitutia</taxon>
        <taxon>Puniceicoccales</taxon>
        <taxon>Pelagicoccaceae</taxon>
        <taxon>Pelagicoccus</taxon>
    </lineage>
</organism>
<dbReference type="InterPro" id="IPR016024">
    <property type="entry name" value="ARM-type_fold"/>
</dbReference>
<dbReference type="Gene3D" id="2.120.10.30">
    <property type="entry name" value="TolB, C-terminal domain"/>
    <property type="match status" value="1"/>
</dbReference>
<dbReference type="InterPro" id="IPR011041">
    <property type="entry name" value="Quinoprot_gluc/sorb_DH_b-prop"/>
</dbReference>
<protein>
    <submittedName>
        <fullName evidence="7">HEAT repeat domain-containing protein</fullName>
    </submittedName>
</protein>
<feature type="chain" id="PRO_5037418510" evidence="5">
    <location>
        <begin position="25"/>
        <end position="751"/>
    </location>
</feature>
<dbReference type="PANTHER" id="PTHR33546">
    <property type="entry name" value="LARGE, MULTIFUNCTIONAL SECRETED PROTEIN-RELATED"/>
    <property type="match status" value="1"/>
</dbReference>
<evidence type="ECO:0000313" key="8">
    <source>
        <dbReference type="Proteomes" id="UP000617628"/>
    </source>
</evidence>
<dbReference type="RefSeq" id="WP_200355675.1">
    <property type="nucleotide sequence ID" value="NZ_JAENIL010000018.1"/>
</dbReference>
<keyword evidence="8" id="KW-1185">Reference proteome</keyword>
<gene>
    <name evidence="7" type="ORF">JIN87_11325</name>
</gene>
<dbReference type="InterPro" id="IPR011989">
    <property type="entry name" value="ARM-like"/>
</dbReference>
<dbReference type="PROSITE" id="PS51007">
    <property type="entry name" value="CYTC"/>
    <property type="match status" value="1"/>
</dbReference>
<evidence type="ECO:0000259" key="6">
    <source>
        <dbReference type="PROSITE" id="PS51007"/>
    </source>
</evidence>
<dbReference type="GO" id="GO:0046872">
    <property type="term" value="F:metal ion binding"/>
    <property type="evidence" value="ECO:0007669"/>
    <property type="project" value="UniProtKB-KW"/>
</dbReference>
<evidence type="ECO:0000313" key="7">
    <source>
        <dbReference type="EMBL" id="MBK1877460.1"/>
    </source>
</evidence>
<dbReference type="InterPro" id="IPR055557">
    <property type="entry name" value="DUF7133"/>
</dbReference>
<dbReference type="InterPro" id="IPR011042">
    <property type="entry name" value="6-blade_b-propeller_TolB-like"/>
</dbReference>
<name>A0A934VR12_9BACT</name>
<evidence type="ECO:0000256" key="2">
    <source>
        <dbReference type="ARBA" id="ARBA00022723"/>
    </source>
</evidence>
<dbReference type="GO" id="GO:0009055">
    <property type="term" value="F:electron transfer activity"/>
    <property type="evidence" value="ECO:0007669"/>
    <property type="project" value="InterPro"/>
</dbReference>
<dbReference type="GO" id="GO:0020037">
    <property type="term" value="F:heme binding"/>
    <property type="evidence" value="ECO:0007669"/>
    <property type="project" value="InterPro"/>
</dbReference>
<keyword evidence="3 4" id="KW-0408">Iron</keyword>
<dbReference type="EMBL" id="JAENIL010000018">
    <property type="protein sequence ID" value="MBK1877460.1"/>
    <property type="molecule type" value="Genomic_DNA"/>
</dbReference>
<dbReference type="SMART" id="SM00567">
    <property type="entry name" value="EZ_HEAT"/>
    <property type="match status" value="3"/>
</dbReference>
<dbReference type="InterPro" id="IPR004155">
    <property type="entry name" value="PBS_lyase_HEAT"/>
</dbReference>
<dbReference type="Gene3D" id="1.25.10.10">
    <property type="entry name" value="Leucine-rich Repeat Variant"/>
    <property type="match status" value="1"/>
</dbReference>
<dbReference type="AlphaFoldDB" id="A0A934VR12"/>
<dbReference type="InterPro" id="IPR013427">
    <property type="entry name" value="Haem-bd_dom_put"/>
</dbReference>
<feature type="domain" description="Cytochrome c" evidence="6">
    <location>
        <begin position="616"/>
        <end position="751"/>
    </location>
</feature>
<keyword evidence="2 4" id="KW-0479">Metal-binding</keyword>
<dbReference type="InterPro" id="IPR013428">
    <property type="entry name" value="Membrane-bound_put_N"/>
</dbReference>
<keyword evidence="1 4" id="KW-0349">Heme</keyword>
<dbReference type="PANTHER" id="PTHR33546:SF1">
    <property type="entry name" value="LARGE, MULTIFUNCTIONAL SECRETED PROTEIN"/>
    <property type="match status" value="1"/>
</dbReference>
<dbReference type="NCBIfam" id="TIGR02604">
    <property type="entry name" value="Piru_Ver_Nterm"/>
    <property type="match status" value="1"/>
</dbReference>
<dbReference type="InterPro" id="IPR009056">
    <property type="entry name" value="Cyt_c-like_dom"/>
</dbReference>
<proteinExistence type="predicted"/>
<keyword evidence="5" id="KW-0732">Signal</keyword>
<dbReference type="Proteomes" id="UP000617628">
    <property type="component" value="Unassembled WGS sequence"/>
</dbReference>
<dbReference type="SUPFAM" id="SSF48371">
    <property type="entry name" value="ARM repeat"/>
    <property type="match status" value="1"/>
</dbReference>
<sequence>MKSIPPLCFASLLLSASVCVSLSAAVTNTDYPPHTFTLPDGYELELVAPPPLVERPMHMYFDEDGSLYVTDSSGDSQKAPLQLSNPSHRILRLVDTDGDGLFDESTVFADKVPFPEGILVYEGDVYVGAPPHIWKFSDTDGDHVSDERTSWFNGGTIEGCGNDMHGPYLGPDGYFYWTKGFYLEQNFVLGDGKLHRSKAAHAFRARPDGTELEVVMTGGMNNPVGLAFGETGERFLSGTFFVHPATHPGQRDGILHAVYGGVYGRKNPAVLSGHPRTGDFLPIMSHLGPSASSGVMMPRNGTSGLRGDLLCADFNLGSVSRHKLSRSGSSFSSEIDVLLQSDQSDYHPTDVIEDADGSILVADTGNWYTMCCPTSSDANEESLGAIYRIRKTGAKRHEDPRGFELDWENPSIAYLSDERPVVVSRAIEALASVEQIDALKAAQARVPALWSLHRIEGAAAREAVRERINNGSPEERSVAIRSAGLWRDPEAVAALSEALRSEDTHIRRIAAMALGRIGDPSSTDALLEAGKGELDPFLKHSITYALFEVGAGESVSESHPLGKQLQSMEEVARSGPNPNVRPDITPADPPEIDPAQVTHQFKRMGELRSHFAKHRGDPERGEKIFADASKLCIVCHRLGDQGVDYGPDLTHIGAIRGKWDILEAIVFPGTSIVRYYEKVDVRTKEGAFSGLIIDETENSMTLAAWPGAEVTIRTEDIIEAKYSSASLMPSFDGILSPEELADLVAYLQKAK</sequence>
<dbReference type="SUPFAM" id="SSF50952">
    <property type="entry name" value="Soluble quinoprotein glucose dehydrogenase"/>
    <property type="match status" value="1"/>
</dbReference>
<dbReference type="Pfam" id="PF13646">
    <property type="entry name" value="HEAT_2"/>
    <property type="match status" value="1"/>
</dbReference>
<dbReference type="NCBIfam" id="TIGR02603">
    <property type="entry name" value="CxxCH_TIGR02603"/>
    <property type="match status" value="1"/>
</dbReference>
<dbReference type="Gene3D" id="1.10.760.10">
    <property type="entry name" value="Cytochrome c-like domain"/>
    <property type="match status" value="1"/>
</dbReference>
<dbReference type="InterPro" id="IPR036909">
    <property type="entry name" value="Cyt_c-like_dom_sf"/>
</dbReference>